<name>A0ABS0J032_9BACT</name>
<protein>
    <submittedName>
        <fullName evidence="1">S24 family peptidase</fullName>
    </submittedName>
</protein>
<dbReference type="Proteomes" id="UP001194469">
    <property type="component" value="Unassembled WGS sequence"/>
</dbReference>
<dbReference type="EMBL" id="VRYY01000011">
    <property type="protein sequence ID" value="MBG3875570.1"/>
    <property type="molecule type" value="Genomic_DNA"/>
</dbReference>
<dbReference type="Gene3D" id="2.10.109.10">
    <property type="entry name" value="Umud Fragment, subunit A"/>
    <property type="match status" value="1"/>
</dbReference>
<evidence type="ECO:0000313" key="1">
    <source>
        <dbReference type="EMBL" id="MBG3875570.1"/>
    </source>
</evidence>
<gene>
    <name evidence="1" type="ORF">FVW20_00640</name>
</gene>
<evidence type="ECO:0000313" key="2">
    <source>
        <dbReference type="Proteomes" id="UP001194469"/>
    </source>
</evidence>
<dbReference type="SUPFAM" id="SSF51306">
    <property type="entry name" value="LexA/Signal peptidase"/>
    <property type="match status" value="1"/>
</dbReference>
<dbReference type="InterPro" id="IPR039418">
    <property type="entry name" value="LexA-like"/>
</dbReference>
<sequence length="215" mass="23328">MELFERVRRIATIVAGSQTSLAARLGMAQSRFQGYLNAKRQDNLWPVLPQILEAYPEIAREWLYFGEGEMLVSDRPAPPDTQLRAVPMVGLASCGIQGWNQVMPVAVSASLPVVGPNTIAVIAFGESMVPAGISSGQVCYADPDQDPLPGDAVYIARKDGLASVKLYLGVGERAGDVRLKGWGDPKDGERTPFYLDIGRDGIATLAPVIYVRRRL</sequence>
<dbReference type="InterPro" id="IPR036286">
    <property type="entry name" value="LexA/Signal_pep-like_sf"/>
</dbReference>
<reference evidence="1 2" key="1">
    <citation type="submission" date="2019-08" db="EMBL/GenBank/DDBJ databases">
        <authorList>
            <person name="Luo N."/>
        </authorList>
    </citation>
    <scope>NUCLEOTIDE SEQUENCE [LARGE SCALE GENOMIC DNA]</scope>
    <source>
        <strain evidence="1 2">NCIMB 9442</strain>
    </source>
</reference>
<dbReference type="CDD" id="cd06529">
    <property type="entry name" value="S24_LexA-like"/>
    <property type="match status" value="1"/>
</dbReference>
<comment type="caution">
    <text evidence="1">The sequence shown here is derived from an EMBL/GenBank/DDBJ whole genome shotgun (WGS) entry which is preliminary data.</text>
</comment>
<proteinExistence type="predicted"/>
<organism evidence="1 2">
    <name type="scientific">Nitratidesulfovibrio oxamicus</name>
    <dbReference type="NCBI Taxonomy" id="32016"/>
    <lineage>
        <taxon>Bacteria</taxon>
        <taxon>Pseudomonadati</taxon>
        <taxon>Thermodesulfobacteriota</taxon>
        <taxon>Desulfovibrionia</taxon>
        <taxon>Desulfovibrionales</taxon>
        <taxon>Desulfovibrionaceae</taxon>
        <taxon>Nitratidesulfovibrio</taxon>
    </lineage>
</organism>
<dbReference type="RefSeq" id="WP_196607854.1">
    <property type="nucleotide sequence ID" value="NZ_VRYY01000011.1"/>
</dbReference>
<accession>A0ABS0J032</accession>
<keyword evidence="2" id="KW-1185">Reference proteome</keyword>